<organism evidence="2 3">
    <name type="scientific">Dankookia rubra</name>
    <dbReference type="NCBI Taxonomy" id="1442381"/>
    <lineage>
        <taxon>Bacteria</taxon>
        <taxon>Pseudomonadati</taxon>
        <taxon>Pseudomonadota</taxon>
        <taxon>Alphaproteobacteria</taxon>
        <taxon>Acetobacterales</taxon>
        <taxon>Roseomonadaceae</taxon>
        <taxon>Dankookia</taxon>
    </lineage>
</organism>
<evidence type="ECO:0000259" key="1">
    <source>
        <dbReference type="Pfam" id="PF01979"/>
    </source>
</evidence>
<feature type="domain" description="Amidohydrolase-related" evidence="1">
    <location>
        <begin position="54"/>
        <end position="394"/>
    </location>
</feature>
<dbReference type="InterPro" id="IPR032466">
    <property type="entry name" value="Metal_Hydrolase"/>
</dbReference>
<dbReference type="SUPFAM" id="SSF51556">
    <property type="entry name" value="Metallo-dependent hydrolases"/>
    <property type="match status" value="1"/>
</dbReference>
<dbReference type="OrthoDB" id="9775759at2"/>
<dbReference type="AlphaFoldDB" id="A0A4R5QJI1"/>
<dbReference type="Pfam" id="PF01979">
    <property type="entry name" value="Amidohydro_1"/>
    <property type="match status" value="1"/>
</dbReference>
<dbReference type="InterPro" id="IPR050138">
    <property type="entry name" value="DHOase/Allantoinase_Hydrolase"/>
</dbReference>
<dbReference type="GO" id="GO:0005737">
    <property type="term" value="C:cytoplasm"/>
    <property type="evidence" value="ECO:0007669"/>
    <property type="project" value="TreeGrafter"/>
</dbReference>
<dbReference type="PANTHER" id="PTHR43668">
    <property type="entry name" value="ALLANTOINASE"/>
    <property type="match status" value="1"/>
</dbReference>
<dbReference type="Gene3D" id="3.20.20.140">
    <property type="entry name" value="Metal-dependent hydrolases"/>
    <property type="match status" value="1"/>
</dbReference>
<dbReference type="InterPro" id="IPR011059">
    <property type="entry name" value="Metal-dep_hydrolase_composite"/>
</dbReference>
<dbReference type="EMBL" id="SMSJ01000007">
    <property type="protein sequence ID" value="TDH62969.1"/>
    <property type="molecule type" value="Genomic_DNA"/>
</dbReference>
<protein>
    <submittedName>
        <fullName evidence="2">Allantoinase</fullName>
    </submittedName>
</protein>
<proteinExistence type="predicted"/>
<comment type="caution">
    <text evidence="2">The sequence shown here is derived from an EMBL/GenBank/DDBJ whole genome shotgun (WGS) entry which is preliminary data.</text>
</comment>
<dbReference type="PANTHER" id="PTHR43668:SF4">
    <property type="entry name" value="ALLANTOINASE"/>
    <property type="match status" value="1"/>
</dbReference>
<accession>A0A4R5QJI1</accession>
<sequence length="462" mass="49850">MPSAPFDRVILGDLVLPDGVLSGGWVAIRGEVIAGLGQGTPPPAAATADHTGMLVLPGLVDGHMHTSSSTGWPGIEGASMSAAAGGVTTCVDMPYDVPRPVTDAGILREKVAVVEATSHVDMALYGTITKAGGVGAIAGLAEAGVCSFKLSTYEYDAVRFPRIDHPTMLAAFREIARTGLMCAIHNEDQELVIRLTEEAKAAGRTDPIMHARTRPPLAESMADLEIFEMAVETGCHVHIAHSSIARGFDLAAMFRAEGARTSGEACIQYLCMTEEDLVRLEGFGKCNPPFRTAEEVERVWQRLVAGKVAYVSTDHAPWPRERKVYTGDIFAPGAGLTGLQSFAPLMYTLLAERGLPPTLMARYCAERPARFHGLYPKKGALRTGSDADLLVLERGDFRFDEASIQDREDAKWSPYHGRAMRARVSATWLRGACIWDGTSVLAKPGTGRFVPRQHRDTYLGED</sequence>
<name>A0A4R5QJI1_9PROT</name>
<dbReference type="Proteomes" id="UP000295096">
    <property type="component" value="Unassembled WGS sequence"/>
</dbReference>
<dbReference type="GO" id="GO:0006145">
    <property type="term" value="P:purine nucleobase catabolic process"/>
    <property type="evidence" value="ECO:0007669"/>
    <property type="project" value="TreeGrafter"/>
</dbReference>
<dbReference type="RefSeq" id="WP_133288115.1">
    <property type="nucleotide sequence ID" value="NZ_SMSJ01000007.1"/>
</dbReference>
<dbReference type="InterPro" id="IPR006680">
    <property type="entry name" value="Amidohydro-rel"/>
</dbReference>
<evidence type="ECO:0000313" key="3">
    <source>
        <dbReference type="Proteomes" id="UP000295096"/>
    </source>
</evidence>
<reference evidence="2 3" key="1">
    <citation type="journal article" date="2016" name="J. Microbiol.">
        <title>Dankookia rubra gen. nov., sp. nov., an alphaproteobacterium isolated from sediment of a shallow stream.</title>
        <authorList>
            <person name="Kim W.H."/>
            <person name="Kim D.H."/>
            <person name="Kang K."/>
            <person name="Ahn T.Y."/>
        </authorList>
    </citation>
    <scope>NUCLEOTIDE SEQUENCE [LARGE SCALE GENOMIC DNA]</scope>
    <source>
        <strain evidence="2 3">JCM30602</strain>
    </source>
</reference>
<dbReference type="SUPFAM" id="SSF51338">
    <property type="entry name" value="Composite domain of metallo-dependent hydrolases"/>
    <property type="match status" value="1"/>
</dbReference>
<gene>
    <name evidence="2" type="ORF">E2C06_08185</name>
</gene>
<evidence type="ECO:0000313" key="2">
    <source>
        <dbReference type="EMBL" id="TDH62969.1"/>
    </source>
</evidence>
<keyword evidence="3" id="KW-1185">Reference proteome</keyword>
<dbReference type="GO" id="GO:0004038">
    <property type="term" value="F:allantoinase activity"/>
    <property type="evidence" value="ECO:0007669"/>
    <property type="project" value="TreeGrafter"/>
</dbReference>
<dbReference type="Gene3D" id="2.30.40.10">
    <property type="entry name" value="Urease, subunit C, domain 1"/>
    <property type="match status" value="1"/>
</dbReference>